<accession>A0A1H1GAA2</accession>
<dbReference type="GO" id="GO:0016020">
    <property type="term" value="C:membrane"/>
    <property type="evidence" value="ECO:0007669"/>
    <property type="project" value="TreeGrafter"/>
</dbReference>
<dbReference type="InterPro" id="IPR036291">
    <property type="entry name" value="NAD(P)-bd_dom_sf"/>
</dbReference>
<dbReference type="PRINTS" id="PR00081">
    <property type="entry name" value="GDHRDH"/>
</dbReference>
<dbReference type="SMART" id="SM00822">
    <property type="entry name" value="PKS_KR"/>
    <property type="match status" value="1"/>
</dbReference>
<dbReference type="GO" id="GO:0016491">
    <property type="term" value="F:oxidoreductase activity"/>
    <property type="evidence" value="ECO:0007669"/>
    <property type="project" value="UniProtKB-KW"/>
</dbReference>
<dbReference type="EMBL" id="FNKQ01000005">
    <property type="protein sequence ID" value="SDR10035.1"/>
    <property type="molecule type" value="Genomic_DNA"/>
</dbReference>
<dbReference type="InterPro" id="IPR002347">
    <property type="entry name" value="SDR_fam"/>
</dbReference>
<feature type="domain" description="Ketoreductase" evidence="5">
    <location>
        <begin position="14"/>
        <end position="201"/>
    </location>
</feature>
<evidence type="ECO:0000313" key="7">
    <source>
        <dbReference type="Proteomes" id="UP000199289"/>
    </source>
</evidence>
<dbReference type="InterPro" id="IPR020904">
    <property type="entry name" value="Sc_DH/Rdtase_CS"/>
</dbReference>
<gene>
    <name evidence="6" type="ORF">SAMN05216278_3620</name>
</gene>
<dbReference type="PANTHER" id="PTHR44196:SF1">
    <property type="entry name" value="DEHYDROGENASE_REDUCTASE SDR FAMILY MEMBER 7B"/>
    <property type="match status" value="1"/>
</dbReference>
<keyword evidence="2" id="KW-0560">Oxidoreductase</keyword>
<evidence type="ECO:0000313" key="6">
    <source>
        <dbReference type="EMBL" id="SDR10035.1"/>
    </source>
</evidence>
<feature type="region of interest" description="Disordered" evidence="4">
    <location>
        <begin position="342"/>
        <end position="370"/>
    </location>
</feature>
<evidence type="ECO:0000256" key="4">
    <source>
        <dbReference type="SAM" id="MobiDB-lite"/>
    </source>
</evidence>
<dbReference type="PRINTS" id="PR00080">
    <property type="entry name" value="SDRFAMILY"/>
</dbReference>
<comment type="similarity">
    <text evidence="1 3">Belongs to the short-chain dehydrogenases/reductases (SDR) family.</text>
</comment>
<dbReference type="Proteomes" id="UP000199289">
    <property type="component" value="Unassembled WGS sequence"/>
</dbReference>
<evidence type="ECO:0000256" key="1">
    <source>
        <dbReference type="ARBA" id="ARBA00006484"/>
    </source>
</evidence>
<dbReference type="PANTHER" id="PTHR44196">
    <property type="entry name" value="DEHYDROGENASE/REDUCTASE SDR FAMILY MEMBER 7B"/>
    <property type="match status" value="1"/>
</dbReference>
<dbReference type="InterPro" id="IPR057326">
    <property type="entry name" value="KR_dom"/>
</dbReference>
<reference evidence="7" key="1">
    <citation type="submission" date="2016-10" db="EMBL/GenBank/DDBJ databases">
        <authorList>
            <person name="Varghese N."/>
            <person name="Submissions S."/>
        </authorList>
    </citation>
    <scope>NUCLEOTIDE SEQUENCE [LARGE SCALE GENOMIC DNA]</scope>
    <source>
        <strain evidence="7">CGMCC 1.12397</strain>
    </source>
</reference>
<feature type="compositionally biased region" description="Basic and acidic residues" evidence="4">
    <location>
        <begin position="342"/>
        <end position="364"/>
    </location>
</feature>
<dbReference type="Gene3D" id="3.40.50.720">
    <property type="entry name" value="NAD(P)-binding Rossmann-like Domain"/>
    <property type="match status" value="1"/>
</dbReference>
<proteinExistence type="inferred from homology"/>
<organism evidence="6 7">
    <name type="scientific">Halopelagius longus</name>
    <dbReference type="NCBI Taxonomy" id="1236180"/>
    <lineage>
        <taxon>Archaea</taxon>
        <taxon>Methanobacteriati</taxon>
        <taxon>Methanobacteriota</taxon>
        <taxon>Stenosarchaea group</taxon>
        <taxon>Halobacteria</taxon>
        <taxon>Halobacteriales</taxon>
        <taxon>Haloferacaceae</taxon>
    </lineage>
</organism>
<dbReference type="NCBIfam" id="NF005495">
    <property type="entry name" value="PRK07109.1"/>
    <property type="match status" value="1"/>
</dbReference>
<name>A0A1H1GAA2_9EURY</name>
<evidence type="ECO:0000256" key="2">
    <source>
        <dbReference type="ARBA" id="ARBA00023002"/>
    </source>
</evidence>
<feature type="region of interest" description="Disordered" evidence="4">
    <location>
        <begin position="280"/>
        <end position="299"/>
    </location>
</feature>
<dbReference type="CDD" id="cd05360">
    <property type="entry name" value="SDR_c3"/>
    <property type="match status" value="1"/>
</dbReference>
<dbReference type="PROSITE" id="PS00061">
    <property type="entry name" value="ADH_SHORT"/>
    <property type="match status" value="1"/>
</dbReference>
<protein>
    <submittedName>
        <fullName evidence="6">Short-chain dehydrogenase</fullName>
    </submittedName>
</protein>
<dbReference type="AlphaFoldDB" id="A0A1H1GAA2"/>
<evidence type="ECO:0000256" key="3">
    <source>
        <dbReference type="RuleBase" id="RU000363"/>
    </source>
</evidence>
<dbReference type="Pfam" id="PF00106">
    <property type="entry name" value="adh_short"/>
    <property type="match status" value="1"/>
</dbReference>
<dbReference type="SUPFAM" id="SSF51735">
    <property type="entry name" value="NAD(P)-binding Rossmann-fold domains"/>
    <property type="match status" value="1"/>
</dbReference>
<evidence type="ECO:0000259" key="5">
    <source>
        <dbReference type="SMART" id="SM00822"/>
    </source>
</evidence>
<sequence>MIGTGPNLKSVEDQVIVITGASSGIGLTTARMAAERGASVVVAARSEDSLRELTEEIRADGGEAEYVVADVRNRDDVREIAATARESFGGFDTWVNNAGTFVYGKLQEVPVEDMRDLFETNYWGVVYGSLEAAEHLKQTEDGGAIINVGSVVSDQAVLLQGTYSASKHAVEGFTDAFRMELEEEDAPVSVTLVKPSAIDTPYPSHAKNHMDVETDIPKPVYAPETVARTILFCAERPRRDVYVGSGGKSIQLLGRYAPELADRIIETVFYRFQRKKTPRRPRQWNSLDDASGNLEERGKYDGPVMERSLYTKASLRSALSGAALVGVGLTAAALYLRSKLGRSDGDAGRVREEIRESVDPEDSRLPFPRL</sequence>